<dbReference type="RefSeq" id="WP_010655240.1">
    <property type="nucleotide sequence ID" value="NZ_JAPHOO010000002.1"/>
</dbReference>
<dbReference type="EMBL" id="UGGT01000001">
    <property type="protein sequence ID" value="STO23120.1"/>
    <property type="molecule type" value="Genomic_DNA"/>
</dbReference>
<gene>
    <name evidence="1" type="ORF">NCTC11370_03224</name>
</gene>
<dbReference type="Proteomes" id="UP000254554">
    <property type="component" value="Unassembled WGS sequence"/>
</dbReference>
<dbReference type="Gene3D" id="3.90.70.10">
    <property type="entry name" value="Cysteine proteinases"/>
    <property type="match status" value="1"/>
</dbReference>
<accession>A0A377GEX0</accession>
<dbReference type="AlphaFoldDB" id="A0A377GEX0"/>
<reference evidence="1 2" key="1">
    <citation type="submission" date="2018-06" db="EMBL/GenBank/DDBJ databases">
        <authorList>
            <consortium name="Pathogen Informatics"/>
            <person name="Doyle S."/>
        </authorList>
    </citation>
    <scope>NUCLEOTIDE SEQUENCE [LARGE SCALE GENOMIC DNA]</scope>
    <source>
        <strain evidence="1 2">NCTC11370</strain>
    </source>
</reference>
<evidence type="ECO:0000313" key="2">
    <source>
        <dbReference type="Proteomes" id="UP000254554"/>
    </source>
</evidence>
<dbReference type="GeneID" id="93294089"/>
<organism evidence="1 2">
    <name type="scientific">Fluoribacter dumoffii</name>
    <dbReference type="NCBI Taxonomy" id="463"/>
    <lineage>
        <taxon>Bacteria</taxon>
        <taxon>Pseudomonadati</taxon>
        <taxon>Pseudomonadota</taxon>
        <taxon>Gammaproteobacteria</taxon>
        <taxon>Legionellales</taxon>
        <taxon>Legionellaceae</taxon>
        <taxon>Fluoribacter</taxon>
    </lineage>
</organism>
<evidence type="ECO:0008006" key="3">
    <source>
        <dbReference type="Google" id="ProtNLM"/>
    </source>
</evidence>
<sequence length="237" mass="26520">MPFKTFTDSRGQSHSIYMQEKNSSCGIACVATVLSLIYGENRIEESHLRLISQRFAFGYKPHPVDVKANQRTFIAELIEQRQLSGLLNTDGEMGVCRQSGMRSIAISKTLALFNLYSDKKALKEVSKADEINFAAQLKSKIVILGIKKNGSQSDHCIIIRDIWEDGTFIIYDPALGLIETKDIESHYNLFPFSGSLNCAYTTFVNQTKTLDLESGTKEPDTNEILAAEDRKSFCTIS</sequence>
<evidence type="ECO:0000313" key="1">
    <source>
        <dbReference type="EMBL" id="STO23120.1"/>
    </source>
</evidence>
<keyword evidence="2" id="KW-1185">Reference proteome</keyword>
<proteinExistence type="predicted"/>
<name>A0A377GEX0_9GAMM</name>
<dbReference type="STRING" id="1094715.GCA_000236165_03210"/>
<protein>
    <recommendedName>
        <fullName evidence="3">Peptidase C39 domain-containing protein</fullName>
    </recommendedName>
</protein>
<dbReference type="OrthoDB" id="5653946at2"/>